<dbReference type="PANTHER" id="PTHR45708:SF49">
    <property type="entry name" value="ENDOCHITINASE"/>
    <property type="match status" value="1"/>
</dbReference>
<evidence type="ECO:0000313" key="9">
    <source>
        <dbReference type="Proteomes" id="UP001344906"/>
    </source>
</evidence>
<dbReference type="Gene3D" id="3.20.20.80">
    <property type="entry name" value="Glycosidases"/>
    <property type="match status" value="1"/>
</dbReference>
<dbReference type="InterPro" id="IPR001223">
    <property type="entry name" value="Glyco_hydro18_cat"/>
</dbReference>
<dbReference type="CDD" id="cd02871">
    <property type="entry name" value="GH18_chitinase_D-like"/>
    <property type="match status" value="1"/>
</dbReference>
<dbReference type="InterPro" id="IPR017853">
    <property type="entry name" value="GH"/>
</dbReference>
<protein>
    <recommendedName>
        <fullName evidence="1">chitinase</fullName>
        <ecNumber evidence="1">3.2.1.14</ecNumber>
    </recommendedName>
</protein>
<evidence type="ECO:0000256" key="3">
    <source>
        <dbReference type="ARBA" id="ARBA00023295"/>
    </source>
</evidence>
<comment type="caution">
    <text evidence="8">The sequence shown here is derived from an EMBL/GenBank/DDBJ whole genome shotgun (WGS) entry which is preliminary data.</text>
</comment>
<feature type="region of interest" description="Disordered" evidence="6">
    <location>
        <begin position="39"/>
        <end position="61"/>
    </location>
</feature>
<proteinExistence type="inferred from homology"/>
<feature type="domain" description="GH18" evidence="7">
    <location>
        <begin position="79"/>
        <end position="371"/>
    </location>
</feature>
<comment type="similarity">
    <text evidence="5">Belongs to the glycosyl hydrolase 18 family.</text>
</comment>
<evidence type="ECO:0000256" key="1">
    <source>
        <dbReference type="ARBA" id="ARBA00012729"/>
    </source>
</evidence>
<sequence length="372" mass="38771">MSRSIRHTLFFALALLLLLGSVGTLVLFNQPAHTFAAGNAAAKRTPTPTPTLTSTPTPLPTPSFTPTPCTSCPGGLPKHLLTGYWQDFTNSATPLPLNAVNPYYNIIAAAFASSGSQKGQITFSIDTKLASMLGGYTTAQFISDIATLHAQGRKVILSVGGAAGTVTIDDATSATNFATSAYGLMQSYGFDGVDIDLESGINVTYLTSALQQLSTLAGPNLIITLAPQTVDVASTSSPYFQLALNIKTILTIVNTQYYNSGSMYGCDGKLYAYGGVDFITAQACILLQGGLRPDQVGLGLPASTQAAGKGYVAPSVVNAALDCLATGTNCGTFIPPTTYSSIRGVMDWSINWDASNSYTFADTVGPHLSTLP</sequence>
<dbReference type="InterPro" id="IPR001579">
    <property type="entry name" value="Glyco_hydro_18_chit_AS"/>
</dbReference>
<dbReference type="Pfam" id="PF00704">
    <property type="entry name" value="Glyco_hydro_18"/>
    <property type="match status" value="1"/>
</dbReference>
<evidence type="ECO:0000256" key="2">
    <source>
        <dbReference type="ARBA" id="ARBA00022801"/>
    </source>
</evidence>
<dbReference type="Proteomes" id="UP001344906">
    <property type="component" value="Unassembled WGS sequence"/>
</dbReference>
<dbReference type="EC" id="3.2.1.14" evidence="1"/>
<keyword evidence="2 4" id="KW-0378">Hydrolase</keyword>
<evidence type="ECO:0000256" key="4">
    <source>
        <dbReference type="RuleBase" id="RU000489"/>
    </source>
</evidence>
<accession>A0ABQ6FMX0</accession>
<keyword evidence="9" id="KW-1185">Reference proteome</keyword>
<dbReference type="SMART" id="SM00636">
    <property type="entry name" value="Glyco_18"/>
    <property type="match status" value="1"/>
</dbReference>
<evidence type="ECO:0000259" key="7">
    <source>
        <dbReference type="PROSITE" id="PS51910"/>
    </source>
</evidence>
<reference evidence="8 9" key="1">
    <citation type="submission" date="2023-02" db="EMBL/GenBank/DDBJ databases">
        <title>Dictyobacter halimunensis sp. nov., a new member of the class Ktedonobacteria from forest soil in a geothermal area.</title>
        <authorList>
            <person name="Rachmania M.K."/>
            <person name="Ningsih F."/>
            <person name="Sakai Y."/>
            <person name="Yabe S."/>
            <person name="Yokota A."/>
            <person name="Sjamsuridzal W."/>
        </authorList>
    </citation>
    <scope>NUCLEOTIDE SEQUENCE [LARGE SCALE GENOMIC DNA]</scope>
    <source>
        <strain evidence="8 9">S3.2.2.5</strain>
    </source>
</reference>
<dbReference type="PROSITE" id="PS01095">
    <property type="entry name" value="GH18_1"/>
    <property type="match status" value="1"/>
</dbReference>
<dbReference type="SUPFAM" id="SSF51445">
    <property type="entry name" value="(Trans)glycosidases"/>
    <property type="match status" value="1"/>
</dbReference>
<dbReference type="PANTHER" id="PTHR45708">
    <property type="entry name" value="ENDOCHITINASE"/>
    <property type="match status" value="1"/>
</dbReference>
<dbReference type="InterPro" id="IPR050542">
    <property type="entry name" value="Glycosyl_Hydrlase18_Chitinase"/>
</dbReference>
<dbReference type="PROSITE" id="PS51910">
    <property type="entry name" value="GH18_2"/>
    <property type="match status" value="1"/>
</dbReference>
<dbReference type="EMBL" id="BSRI01000001">
    <property type="protein sequence ID" value="GLV54166.1"/>
    <property type="molecule type" value="Genomic_DNA"/>
</dbReference>
<evidence type="ECO:0000313" key="8">
    <source>
        <dbReference type="EMBL" id="GLV54166.1"/>
    </source>
</evidence>
<gene>
    <name evidence="8" type="ORF">KDH_10150</name>
</gene>
<keyword evidence="3 4" id="KW-0326">Glycosidase</keyword>
<dbReference type="InterPro" id="IPR011583">
    <property type="entry name" value="Chitinase_II/V-like_cat"/>
</dbReference>
<evidence type="ECO:0000256" key="5">
    <source>
        <dbReference type="RuleBase" id="RU004453"/>
    </source>
</evidence>
<dbReference type="RefSeq" id="WP_338247875.1">
    <property type="nucleotide sequence ID" value="NZ_BSRI01000001.1"/>
</dbReference>
<organism evidence="8 9">
    <name type="scientific">Dictyobacter halimunensis</name>
    <dbReference type="NCBI Taxonomy" id="3026934"/>
    <lineage>
        <taxon>Bacteria</taxon>
        <taxon>Bacillati</taxon>
        <taxon>Chloroflexota</taxon>
        <taxon>Ktedonobacteria</taxon>
        <taxon>Ktedonobacterales</taxon>
        <taxon>Dictyobacteraceae</taxon>
        <taxon>Dictyobacter</taxon>
    </lineage>
</organism>
<evidence type="ECO:0000256" key="6">
    <source>
        <dbReference type="SAM" id="MobiDB-lite"/>
    </source>
</evidence>
<name>A0ABQ6FMX0_9CHLR</name>